<sequence>MGMFRLVFRAFRLISILYTVFRASRSTRAIWLASTLWRIFHRRSGVVQRPKVVFTFVGPHDDRIYRRRGWRRVSRGDEQ</sequence>
<dbReference type="RefSeq" id="WP_275473126.1">
    <property type="nucleotide sequence ID" value="NZ_CP162940.1"/>
</dbReference>
<dbReference type="EMBL" id="JBDXSU010000012">
    <property type="protein sequence ID" value="MFB5191617.1"/>
    <property type="molecule type" value="Genomic_DNA"/>
</dbReference>
<evidence type="ECO:0008006" key="3">
    <source>
        <dbReference type="Google" id="ProtNLM"/>
    </source>
</evidence>
<comment type="caution">
    <text evidence="1">The sequence shown here is derived from an EMBL/GenBank/DDBJ whole genome shotgun (WGS) entry which is preliminary data.</text>
</comment>
<dbReference type="Proteomes" id="UP001579974">
    <property type="component" value="Unassembled WGS sequence"/>
</dbReference>
<evidence type="ECO:0000313" key="1">
    <source>
        <dbReference type="EMBL" id="MFB5191617.1"/>
    </source>
</evidence>
<reference evidence="1 2" key="1">
    <citation type="journal article" date="2024" name="Int. J. Mol. Sci.">
        <title>Exploration of Alicyclobacillus spp. Genome in Search of Antibiotic Resistance.</title>
        <authorList>
            <person name="Bucka-Kolendo J."/>
            <person name="Kiousi D.E."/>
            <person name="Dekowska A."/>
            <person name="Mikolajczuk-Szczyrba A."/>
            <person name="Karadedos D.M."/>
            <person name="Michael P."/>
            <person name="Galanis A."/>
            <person name="Sokolowska B."/>
        </authorList>
    </citation>
    <scope>NUCLEOTIDE SEQUENCE [LARGE SCALE GENOMIC DNA]</scope>
    <source>
        <strain evidence="1 2">KKP 3000</strain>
    </source>
</reference>
<proteinExistence type="predicted"/>
<name>A0ABV5AH76_9BACL</name>
<keyword evidence="2" id="KW-1185">Reference proteome</keyword>
<organism evidence="1 2">
    <name type="scientific">Alicyclobacillus fastidiosus</name>
    <dbReference type="NCBI Taxonomy" id="392011"/>
    <lineage>
        <taxon>Bacteria</taxon>
        <taxon>Bacillati</taxon>
        <taxon>Bacillota</taxon>
        <taxon>Bacilli</taxon>
        <taxon>Bacillales</taxon>
        <taxon>Alicyclobacillaceae</taxon>
        <taxon>Alicyclobacillus</taxon>
    </lineage>
</organism>
<protein>
    <recommendedName>
        <fullName evidence="3">Secreted protein</fullName>
    </recommendedName>
</protein>
<evidence type="ECO:0000313" key="2">
    <source>
        <dbReference type="Proteomes" id="UP001579974"/>
    </source>
</evidence>
<accession>A0ABV5AH76</accession>
<gene>
    <name evidence="1" type="ORF">KKP3000_000391</name>
</gene>